<evidence type="ECO:0000313" key="2">
    <source>
        <dbReference type="EMBL" id="SCO76834.1"/>
    </source>
</evidence>
<dbReference type="VEuPathDB" id="FungiDB:FOMG_15167"/>
<dbReference type="VEuPathDB" id="FungiDB:FOC4_g10000750"/>
<dbReference type="VEuPathDB" id="FungiDB:FOZG_12922"/>
<accession>A0A2H3SWL8</accession>
<dbReference type="VEuPathDB" id="FungiDB:HZS61_014136"/>
<sequence length="439" mass="49548">MGPFATQPAILPHATVPVLKDIIGNTGSIEALQWINSMITRCDSGHYNCTRLSKTPLPKRLLDLGEPHDGQTEVPVGSDIRLIETNNNYADYVCLSHCWGTGPGFKTTRENLAERMKSINFRDLPRTFKDVVGVTRQLKKRYLWIDSLCIIQDDNKDWQKEGLRMHETYGSAYLTIAASGSGGPDQGLFSESLHHKLCDFSFTLNGRETSVMRVRHKIQHFDSADGFPLLRRGWVFQERILSRRVLHFGPQELVWECMEGEELSAYSNLDLTKENDILPALAGVMKKHSPAANVRYLAGLWDGKFLLFGLFWYAEQKKGLFPGNYRGDLKPRPSPCRAPSWSWASVKNGIMYDEIADWIPAVNIEGARAVPAGRDSGGEVLYGEITLSGSAAIISCHMPADSSRKYPDVRCNEEPVMNLLVYPDYDWSLDDKWWIFEGQ</sequence>
<dbReference type="VEuPathDB" id="FungiDB:FOC1_g10010677"/>
<name>A0A2H3SWL8_FUSOX</name>
<gene>
    <name evidence="2" type="ORF">FRV6_01046</name>
</gene>
<protein>
    <recommendedName>
        <fullName evidence="1">Heterokaryon incompatibility domain-containing protein</fullName>
    </recommendedName>
</protein>
<dbReference type="PANTHER" id="PTHR33112:SF13">
    <property type="entry name" value="HETEROKARYON INCOMPATIBILITY DOMAIN-CONTAINING PROTEIN"/>
    <property type="match status" value="1"/>
</dbReference>
<proteinExistence type="predicted"/>
<dbReference type="AlphaFoldDB" id="A0A2H3SWL8"/>
<dbReference type="Pfam" id="PF06985">
    <property type="entry name" value="HET"/>
    <property type="match status" value="1"/>
</dbReference>
<dbReference type="OrthoDB" id="5362512at2759"/>
<dbReference type="PANTHER" id="PTHR33112">
    <property type="entry name" value="DOMAIN PROTEIN, PUTATIVE-RELATED"/>
    <property type="match status" value="1"/>
</dbReference>
<evidence type="ECO:0000259" key="1">
    <source>
        <dbReference type="Pfam" id="PF06985"/>
    </source>
</evidence>
<dbReference type="Proteomes" id="UP000219369">
    <property type="component" value="Unassembled WGS sequence"/>
</dbReference>
<reference evidence="3" key="1">
    <citation type="submission" date="2016-09" db="EMBL/GenBank/DDBJ databases">
        <authorList>
            <person name="Guldener U."/>
        </authorList>
    </citation>
    <scope>NUCLEOTIDE SEQUENCE [LARGE SCALE GENOMIC DNA]</scope>
    <source>
        <strain evidence="3">V64-1</strain>
    </source>
</reference>
<dbReference type="VEuPathDB" id="FungiDB:FOXG_10910"/>
<dbReference type="VEuPathDB" id="FungiDB:FOIG_05283"/>
<evidence type="ECO:0000313" key="3">
    <source>
        <dbReference type="Proteomes" id="UP000219369"/>
    </source>
</evidence>
<organism evidence="2 3">
    <name type="scientific">Fusarium oxysporum</name>
    <name type="common">Fusarium vascular wilt</name>
    <dbReference type="NCBI Taxonomy" id="5507"/>
    <lineage>
        <taxon>Eukaryota</taxon>
        <taxon>Fungi</taxon>
        <taxon>Dikarya</taxon>
        <taxon>Ascomycota</taxon>
        <taxon>Pezizomycotina</taxon>
        <taxon>Sordariomycetes</taxon>
        <taxon>Hypocreomycetidae</taxon>
        <taxon>Hypocreales</taxon>
        <taxon>Nectriaceae</taxon>
        <taxon>Fusarium</taxon>
        <taxon>Fusarium oxysporum species complex</taxon>
    </lineage>
</organism>
<dbReference type="InterPro" id="IPR010730">
    <property type="entry name" value="HET"/>
</dbReference>
<dbReference type="EMBL" id="FMJY01000001">
    <property type="protein sequence ID" value="SCO76834.1"/>
    <property type="molecule type" value="Genomic_DNA"/>
</dbReference>
<feature type="domain" description="Heterokaryon incompatibility" evidence="1">
    <location>
        <begin position="92"/>
        <end position="238"/>
    </location>
</feature>